<dbReference type="Gene3D" id="3.40.30.10">
    <property type="entry name" value="Glutaredoxin"/>
    <property type="match status" value="1"/>
</dbReference>
<organism evidence="4 5">
    <name type="scientific">Minwuia thermotolerans</name>
    <dbReference type="NCBI Taxonomy" id="2056226"/>
    <lineage>
        <taxon>Bacteria</taxon>
        <taxon>Pseudomonadati</taxon>
        <taxon>Pseudomonadota</taxon>
        <taxon>Alphaproteobacteria</taxon>
        <taxon>Minwuiales</taxon>
        <taxon>Minwuiaceae</taxon>
        <taxon>Minwuia</taxon>
    </lineage>
</organism>
<comment type="similarity">
    <text evidence="1">Belongs to the GST superfamily. NadH family.</text>
</comment>
<dbReference type="InterPro" id="IPR001853">
    <property type="entry name" value="DSBA-like_thioredoxin_dom"/>
</dbReference>
<sequence length="197" mass="22671">MNAELIYFTDLKSPFAYLVMDDLLALEERYGVTFRWVHFTLHIPEFLGAVETRSENEWRKVKYAYMDARRLANRKGLTVLGPKKIFDSRPAGIGLTYAEEQGLLHAYARRTFEKFFHRELDPGVVEEVKAVLAEVGADTAGFDDWYTGEGAERHERERQLAIDMGVFGVPTFAIDGELFWGGDRLWMVEERLQQLAA</sequence>
<evidence type="ECO:0000313" key="5">
    <source>
        <dbReference type="Proteomes" id="UP000229498"/>
    </source>
</evidence>
<keyword evidence="1" id="KW-0413">Isomerase</keyword>
<dbReference type="OrthoDB" id="5244108at2"/>
<reference evidence="4 5" key="1">
    <citation type="submission" date="2017-11" db="EMBL/GenBank/DDBJ databases">
        <title>Draft genome sequence of Rhizobiales bacterium SY3-13.</title>
        <authorList>
            <person name="Sun C."/>
        </authorList>
    </citation>
    <scope>NUCLEOTIDE SEQUENCE [LARGE SCALE GENOMIC DNA]</scope>
    <source>
        <strain evidence="4 5">SY3-13</strain>
    </source>
</reference>
<proteinExistence type="inferred from homology"/>
<feature type="active site" description="Nucleophile" evidence="2">
    <location>
        <position position="13"/>
    </location>
</feature>
<accession>A0A2M9G2D1</accession>
<dbReference type="GO" id="GO:0004602">
    <property type="term" value="F:glutathione peroxidase activity"/>
    <property type="evidence" value="ECO:0007669"/>
    <property type="project" value="TreeGrafter"/>
</dbReference>
<evidence type="ECO:0000313" key="4">
    <source>
        <dbReference type="EMBL" id="PJK29836.1"/>
    </source>
</evidence>
<gene>
    <name evidence="4" type="ORF">CVT23_08650</name>
</gene>
<dbReference type="InterPro" id="IPR051924">
    <property type="entry name" value="GST_Kappa/NadH"/>
</dbReference>
<dbReference type="InterPro" id="IPR014440">
    <property type="entry name" value="HCCAis_GSTk"/>
</dbReference>
<name>A0A2M9G2D1_9PROT</name>
<dbReference type="AlphaFoldDB" id="A0A2M9G2D1"/>
<dbReference type="Proteomes" id="UP000229498">
    <property type="component" value="Unassembled WGS sequence"/>
</dbReference>
<comment type="caution">
    <text evidence="4">The sequence shown here is derived from an EMBL/GenBank/DDBJ whole genome shotgun (WGS) entry which is preliminary data.</text>
</comment>
<keyword evidence="5" id="KW-1185">Reference proteome</keyword>
<dbReference type="PANTHER" id="PTHR42943:SF2">
    <property type="entry name" value="GLUTATHIONE S-TRANSFERASE KAPPA 1"/>
    <property type="match status" value="1"/>
</dbReference>
<dbReference type="RefSeq" id="WP_109793113.1">
    <property type="nucleotide sequence ID" value="NZ_PHIG01000031.1"/>
</dbReference>
<dbReference type="InterPro" id="IPR036249">
    <property type="entry name" value="Thioredoxin-like_sf"/>
</dbReference>
<dbReference type="EC" id="5.99.1.4" evidence="1"/>
<protein>
    <recommendedName>
        <fullName evidence="1">2-hydroxychromene-2-carboxylate isomerase</fullName>
        <ecNumber evidence="1">5.99.1.4</ecNumber>
    </recommendedName>
</protein>
<dbReference type="GO" id="GO:0018845">
    <property type="term" value="F:2-hydroxychromene-2-carboxylate isomerase activity"/>
    <property type="evidence" value="ECO:0007669"/>
    <property type="project" value="UniProtKB-UniRule"/>
</dbReference>
<dbReference type="Pfam" id="PF01323">
    <property type="entry name" value="DSBA"/>
    <property type="match status" value="1"/>
</dbReference>
<dbReference type="SUPFAM" id="SSF52833">
    <property type="entry name" value="Thioredoxin-like"/>
    <property type="match status" value="1"/>
</dbReference>
<evidence type="ECO:0000259" key="3">
    <source>
        <dbReference type="Pfam" id="PF01323"/>
    </source>
</evidence>
<evidence type="ECO:0000256" key="2">
    <source>
        <dbReference type="PIRSR" id="PIRSR006386-1"/>
    </source>
</evidence>
<dbReference type="PANTHER" id="PTHR42943">
    <property type="entry name" value="GLUTATHIONE S-TRANSFERASE KAPPA"/>
    <property type="match status" value="1"/>
</dbReference>
<evidence type="ECO:0000256" key="1">
    <source>
        <dbReference type="PIRNR" id="PIRNR006386"/>
    </source>
</evidence>
<feature type="domain" description="DSBA-like thioredoxin" evidence="3">
    <location>
        <begin position="5"/>
        <end position="193"/>
    </location>
</feature>
<dbReference type="EMBL" id="PHIG01000031">
    <property type="protein sequence ID" value="PJK29836.1"/>
    <property type="molecule type" value="Genomic_DNA"/>
</dbReference>
<dbReference type="GO" id="GO:0004364">
    <property type="term" value="F:glutathione transferase activity"/>
    <property type="evidence" value="ECO:0007669"/>
    <property type="project" value="TreeGrafter"/>
</dbReference>
<dbReference type="GO" id="GO:0006749">
    <property type="term" value="P:glutathione metabolic process"/>
    <property type="evidence" value="ECO:0007669"/>
    <property type="project" value="TreeGrafter"/>
</dbReference>
<dbReference type="PIRSF" id="PIRSF006386">
    <property type="entry name" value="HCCAis_GSTk"/>
    <property type="match status" value="1"/>
</dbReference>
<comment type="catalytic activity">
    <reaction evidence="1">
        <text>2-hydroxychromene-2-carboxylate = (3E)-4-(2-hydroxyphenyl)-2-oxobut-3-enoate</text>
        <dbReference type="Rhea" id="RHEA:27401"/>
        <dbReference type="ChEBI" id="CHEBI:59350"/>
        <dbReference type="ChEBI" id="CHEBI:59353"/>
        <dbReference type="EC" id="5.99.1.4"/>
    </reaction>
</comment>